<gene>
    <name evidence="1" type="ORF">OUZ56_013872</name>
</gene>
<organism evidence="1 2">
    <name type="scientific">Daphnia magna</name>
    <dbReference type="NCBI Taxonomy" id="35525"/>
    <lineage>
        <taxon>Eukaryota</taxon>
        <taxon>Metazoa</taxon>
        <taxon>Ecdysozoa</taxon>
        <taxon>Arthropoda</taxon>
        <taxon>Crustacea</taxon>
        <taxon>Branchiopoda</taxon>
        <taxon>Diplostraca</taxon>
        <taxon>Cladocera</taxon>
        <taxon>Anomopoda</taxon>
        <taxon>Daphniidae</taxon>
        <taxon>Daphnia</taxon>
    </lineage>
</organism>
<proteinExistence type="predicted"/>
<keyword evidence="2" id="KW-1185">Reference proteome</keyword>
<protein>
    <submittedName>
        <fullName evidence="1">Uncharacterized protein</fullName>
    </submittedName>
</protein>
<comment type="caution">
    <text evidence="1">The sequence shown here is derived from an EMBL/GenBank/DDBJ whole genome shotgun (WGS) entry which is preliminary data.</text>
</comment>
<evidence type="ECO:0000313" key="2">
    <source>
        <dbReference type="Proteomes" id="UP001234178"/>
    </source>
</evidence>
<reference evidence="1 2" key="1">
    <citation type="journal article" date="2023" name="Nucleic Acids Res.">
        <title>The hologenome of Daphnia magna reveals possible DNA methylation and microbiome-mediated evolution of the host genome.</title>
        <authorList>
            <person name="Chaturvedi A."/>
            <person name="Li X."/>
            <person name="Dhandapani V."/>
            <person name="Marshall H."/>
            <person name="Kissane S."/>
            <person name="Cuenca-Cambronero M."/>
            <person name="Asole G."/>
            <person name="Calvet F."/>
            <person name="Ruiz-Romero M."/>
            <person name="Marangio P."/>
            <person name="Guigo R."/>
            <person name="Rago D."/>
            <person name="Mirbahai L."/>
            <person name="Eastwood N."/>
            <person name="Colbourne J.K."/>
            <person name="Zhou J."/>
            <person name="Mallon E."/>
            <person name="Orsini L."/>
        </authorList>
    </citation>
    <scope>NUCLEOTIDE SEQUENCE [LARGE SCALE GENOMIC DNA]</scope>
    <source>
        <strain evidence="1">LRV0_1</strain>
    </source>
</reference>
<accession>A0ABQ9Z7W1</accession>
<dbReference type="EMBL" id="JAOYFB010000002">
    <property type="protein sequence ID" value="KAK4008739.1"/>
    <property type="molecule type" value="Genomic_DNA"/>
</dbReference>
<sequence length="158" mass="17231">MNHRDKGMELSLGACAALLSAMPIDVYSFIRIYSSFFFSLFSLAFSSESTCAAQSVGGKPSLSVARLMTCRAQSVRQHTNGQNRTVLNATKLRENHTSVSFLSPTPKASQSSPTDGEAKQLYLWMGGDSRLTDSGLHMSVIVCTFQAMSSFIPFLPNF</sequence>
<name>A0ABQ9Z7W1_9CRUS</name>
<evidence type="ECO:0000313" key="1">
    <source>
        <dbReference type="EMBL" id="KAK4008739.1"/>
    </source>
</evidence>
<dbReference type="Proteomes" id="UP001234178">
    <property type="component" value="Unassembled WGS sequence"/>
</dbReference>